<feature type="region of interest" description="Disordered" evidence="1">
    <location>
        <begin position="804"/>
        <end position="954"/>
    </location>
</feature>
<protein>
    <submittedName>
        <fullName evidence="2">Uncharacterized protein</fullName>
    </submittedName>
</protein>
<feature type="region of interest" description="Disordered" evidence="1">
    <location>
        <begin position="1102"/>
        <end position="1129"/>
    </location>
</feature>
<feature type="compositionally biased region" description="Basic and acidic residues" evidence="1">
    <location>
        <begin position="1364"/>
        <end position="1394"/>
    </location>
</feature>
<evidence type="ECO:0000313" key="3">
    <source>
        <dbReference type="Proteomes" id="UP000602905"/>
    </source>
</evidence>
<feature type="region of interest" description="Disordered" evidence="1">
    <location>
        <begin position="1199"/>
        <end position="1231"/>
    </location>
</feature>
<feature type="compositionally biased region" description="Acidic residues" evidence="1">
    <location>
        <begin position="764"/>
        <end position="773"/>
    </location>
</feature>
<gene>
    <name evidence="2" type="ORF">RHS03_08838</name>
</gene>
<feature type="compositionally biased region" description="Polar residues" evidence="1">
    <location>
        <begin position="830"/>
        <end position="864"/>
    </location>
</feature>
<feature type="region of interest" description="Disordered" evidence="1">
    <location>
        <begin position="335"/>
        <end position="624"/>
    </location>
</feature>
<organism evidence="2 3">
    <name type="scientific">Rhizoctonia solani</name>
    <dbReference type="NCBI Taxonomy" id="456999"/>
    <lineage>
        <taxon>Eukaryota</taxon>
        <taxon>Fungi</taxon>
        <taxon>Dikarya</taxon>
        <taxon>Basidiomycota</taxon>
        <taxon>Agaricomycotina</taxon>
        <taxon>Agaricomycetes</taxon>
        <taxon>Cantharellales</taxon>
        <taxon>Ceratobasidiaceae</taxon>
        <taxon>Rhizoctonia</taxon>
    </lineage>
</organism>
<proteinExistence type="predicted"/>
<feature type="compositionally biased region" description="Polar residues" evidence="1">
    <location>
        <begin position="1102"/>
        <end position="1125"/>
    </location>
</feature>
<feature type="region of interest" description="Disordered" evidence="1">
    <location>
        <begin position="1135"/>
        <end position="1154"/>
    </location>
</feature>
<dbReference type="OrthoDB" id="2554322at2759"/>
<feature type="compositionally biased region" description="Basic and acidic residues" evidence="1">
    <location>
        <begin position="115"/>
        <end position="129"/>
    </location>
</feature>
<feature type="region of interest" description="Disordered" evidence="1">
    <location>
        <begin position="649"/>
        <end position="782"/>
    </location>
</feature>
<feature type="compositionally biased region" description="Low complexity" evidence="1">
    <location>
        <begin position="911"/>
        <end position="929"/>
    </location>
</feature>
<feature type="compositionally biased region" description="Low complexity" evidence="1">
    <location>
        <begin position="1337"/>
        <end position="1354"/>
    </location>
</feature>
<feature type="compositionally biased region" description="Polar residues" evidence="1">
    <location>
        <begin position="704"/>
        <end position="716"/>
    </location>
</feature>
<feature type="compositionally biased region" description="Low complexity" evidence="1">
    <location>
        <begin position="158"/>
        <end position="174"/>
    </location>
</feature>
<feature type="compositionally biased region" description="Polar residues" evidence="1">
    <location>
        <begin position="79"/>
        <end position="93"/>
    </location>
</feature>
<comment type="caution">
    <text evidence="2">The sequence shown here is derived from an EMBL/GenBank/DDBJ whole genome shotgun (WGS) entry which is preliminary data.</text>
</comment>
<feature type="compositionally biased region" description="Low complexity" evidence="1">
    <location>
        <begin position="550"/>
        <end position="576"/>
    </location>
</feature>
<feature type="compositionally biased region" description="Low complexity" evidence="1">
    <location>
        <begin position="937"/>
        <end position="949"/>
    </location>
</feature>
<feature type="compositionally biased region" description="Pro residues" evidence="1">
    <location>
        <begin position="458"/>
        <end position="475"/>
    </location>
</feature>
<feature type="region of interest" description="Disordered" evidence="1">
    <location>
        <begin position="1247"/>
        <end position="1416"/>
    </location>
</feature>
<reference evidence="2" key="1">
    <citation type="submission" date="2020-09" db="EMBL/GenBank/DDBJ databases">
        <title>Comparative genome analyses of four rice-infecting Rhizoctonia solani isolates reveal extensive enrichment of homogalacturonan modification genes.</title>
        <authorList>
            <person name="Lee D.-Y."/>
            <person name="Jeon J."/>
            <person name="Kim K.-T."/>
            <person name="Cheong K."/>
            <person name="Song H."/>
            <person name="Choi G."/>
            <person name="Ko J."/>
            <person name="Opiyo S.O."/>
            <person name="Zuo S."/>
            <person name="Madhav S."/>
            <person name="Lee Y.-H."/>
            <person name="Wang G.-L."/>
        </authorList>
    </citation>
    <scope>NUCLEOTIDE SEQUENCE</scope>
    <source>
        <strain evidence="2">AG1-IA WGL</strain>
    </source>
</reference>
<sequence>MSVAATRPQEPFSPGSGEEAENWDDDFLFQAEDSPAKPPPSSRRKPGNTIPPDRRWSGQSQAETLAWDEELEREEAERQSSVGSSSLGQTTGANAAVDLSRWAEGDEEDDAEFGFDSRRVSDPYVHEDTVSPLPVFPHNPVAANTLPSPSKRTRTHSPSRSSGSASQSASAQSSPLMPTRQVPGSPALSLFSTSTSTAQPYTPSLAGSTAHLRHTRSREASSPVGPFVPAQPRVPRRRLRKKSRPARPGDIDEDEAPTSYVMREPSPQGLGLAMEEEDEEASWSENSSPQERTPSPVQSPVASPSSPPTKSPLLSRIGQSFVTVPIHLLTFHPGSLKNRLNRRPKPANTPSTSAIPPTTPGRTRAVPTRTSTTPQTPRPRAPSWFRPSQTSSPEDQAPTLTHRRSKEPFWKNVGSFSSGRSPVDPSEADDHESTVKKPPRKSRTNPPLDVFPRDEPGEPPLLPAGPGSPTPPPAKLPKGRRPMSMAGPNRPSPPASTRGVASLGRGTGLGWVNALNDGEEKEKENSIIRSLRKLSGPHGRKRSGDGTPRVPSSSAGTTSSRVPSSSNVSSRRPSLTTAGVARTASMTSPTSGGPKAQPMLKSASAIVLSTPRHQPSREFNPGGSVFTLPLAMDEHEYEDMTEQGAATIRPSLALDRPSLTIEPPNVESPRELSFERPVVSLDLRPPTPNSRPNSPLVVARPLTPQLTGSRPVTPQSVKPPFQSPAFQSTPHGARVMTPYYSARPSSPLATRNPTTPLNRAQELTPEEEDEFADGLEPVPEGDVSRYNALDESAERDWLDAVAALPTPEPDFSSPPKRTVPISPYEDETTGRVSMSSNSNSNGRPSFSSLGRKSSSAESGYRHSNSISSRSKMHRKSSSLLAHGHTKSISEPNRLVGDLLPPIELQPPSPPQTLSSGSMSMSMSLVGSGSAKHSRIGSSTSPMGHSSSLSRAATQPGGLIDGSVLRRNSLSDLKIPARISKAQSGLKSNLGMVREFATCIEREFYGYMFQFMADGCCLEIRGLQSMYRNLLADLRYAIENGEPLSPVLFPPASRSSATSATLVRVPSRDIGRVTDKLNSIDDRYSLWWECADILVELGGGSSGNNRDASDKPSNASQEPLQSSGSTKSRERAITLAGNQAAPAVEPQAKKDQWYKDRGELSPRQLQILREMLATPNPSLLAVPASSGYLNALHPGGTASAITLPSSSGSSNVHGPKTDPKPKPGGKIRRASRVGITGIRDLLKYLNLKKPGSSDGSNKLGSDSKSQINLGLGSHSRVNLPQAAQSQMNLASSSQTHLPRPSFGSRSHGPGPSKPSPRRPSLASIFRLNGPGRSKSKGRVVSSSSASKDPTPSTSAAEDDLDESDWDRMDSASDLDLRGKIPDELFAAKDEKDATLRGRKSGSGGRVSNAGRPPVPALPTEFAKSMLSLMPVSSEEAQHTIPQVRKASGGKRPPIALASGSETKQVEPGLRSAPINPEGIVMGGPMGAGVEGRLALTPENIKPLLEYAREVIARLGACVQELRELGAVDPDKLTA</sequence>
<dbReference type="EMBL" id="JACYCD010000574">
    <property type="protein sequence ID" value="KAF8691062.1"/>
    <property type="molecule type" value="Genomic_DNA"/>
</dbReference>
<feature type="region of interest" description="Disordered" evidence="1">
    <location>
        <begin position="1429"/>
        <end position="1475"/>
    </location>
</feature>
<accession>A0A8H7HI57</accession>
<feature type="compositionally biased region" description="Acidic residues" evidence="1">
    <location>
        <begin position="18"/>
        <end position="27"/>
    </location>
</feature>
<feature type="compositionally biased region" description="Low complexity" evidence="1">
    <location>
        <begin position="283"/>
        <end position="304"/>
    </location>
</feature>
<name>A0A8H7HI57_9AGAM</name>
<feature type="compositionally biased region" description="Polar residues" evidence="1">
    <location>
        <begin position="1274"/>
        <end position="1295"/>
    </location>
</feature>
<evidence type="ECO:0000256" key="1">
    <source>
        <dbReference type="SAM" id="MobiDB-lite"/>
    </source>
</evidence>
<dbReference type="Proteomes" id="UP000602905">
    <property type="component" value="Unassembled WGS sequence"/>
</dbReference>
<feature type="compositionally biased region" description="Low complexity" evidence="1">
    <location>
        <begin position="346"/>
        <end position="356"/>
    </location>
</feature>
<feature type="compositionally biased region" description="Polar residues" evidence="1">
    <location>
        <begin position="743"/>
        <end position="758"/>
    </location>
</feature>
<feature type="non-terminal residue" evidence="2">
    <location>
        <position position="1533"/>
    </location>
</feature>
<feature type="compositionally biased region" description="Polar residues" evidence="1">
    <location>
        <begin position="1252"/>
        <end position="1267"/>
    </location>
</feature>
<evidence type="ECO:0000313" key="2">
    <source>
        <dbReference type="EMBL" id="KAF8691062.1"/>
    </source>
</evidence>
<feature type="region of interest" description="Disordered" evidence="1">
    <location>
        <begin position="1"/>
        <end position="314"/>
    </location>
</feature>
<feature type="compositionally biased region" description="Basic residues" evidence="1">
    <location>
        <begin position="234"/>
        <end position="245"/>
    </location>
</feature>
<feature type="compositionally biased region" description="Polar residues" evidence="1">
    <location>
        <begin position="1199"/>
        <end position="1211"/>
    </location>
</feature>
<feature type="compositionally biased region" description="Polar residues" evidence="1">
    <location>
        <begin position="198"/>
        <end position="207"/>
    </location>
</feature>